<dbReference type="EMBL" id="KN670677">
    <property type="protein sequence ID" value="KHN01926.1"/>
    <property type="molecule type" value="Genomic_DNA"/>
</dbReference>
<reference evidence="1" key="1">
    <citation type="submission" date="2014-07" db="EMBL/GenBank/DDBJ databases">
        <title>Identification of a novel salt tolerance gene in wild soybean by whole-genome sequencing.</title>
        <authorList>
            <person name="Lam H.-M."/>
            <person name="Qi X."/>
            <person name="Li M.-W."/>
            <person name="Liu X."/>
            <person name="Xie M."/>
            <person name="Ni M."/>
            <person name="Xu X."/>
        </authorList>
    </citation>
    <scope>NUCLEOTIDE SEQUENCE [LARGE SCALE GENOMIC DNA]</scope>
    <source>
        <tissue evidence="1">Root</tissue>
    </source>
</reference>
<dbReference type="Proteomes" id="UP000053555">
    <property type="component" value="Unassembled WGS sequence"/>
</dbReference>
<protein>
    <submittedName>
        <fullName evidence="1">Putative aarF domain-containing protein kinase, chloroplastic</fullName>
    </submittedName>
</protein>
<organism evidence="1">
    <name type="scientific">Glycine soja</name>
    <name type="common">Wild soybean</name>
    <dbReference type="NCBI Taxonomy" id="3848"/>
    <lineage>
        <taxon>Eukaryota</taxon>
        <taxon>Viridiplantae</taxon>
        <taxon>Streptophyta</taxon>
        <taxon>Embryophyta</taxon>
        <taxon>Tracheophyta</taxon>
        <taxon>Spermatophyta</taxon>
        <taxon>Magnoliopsida</taxon>
        <taxon>eudicotyledons</taxon>
        <taxon>Gunneridae</taxon>
        <taxon>Pentapetalae</taxon>
        <taxon>rosids</taxon>
        <taxon>fabids</taxon>
        <taxon>Fabales</taxon>
        <taxon>Fabaceae</taxon>
        <taxon>Papilionoideae</taxon>
        <taxon>50 kb inversion clade</taxon>
        <taxon>NPAAA clade</taxon>
        <taxon>indigoferoid/millettioid clade</taxon>
        <taxon>Phaseoleae</taxon>
        <taxon>Glycine</taxon>
        <taxon>Glycine subgen. Soja</taxon>
    </lineage>
</organism>
<keyword evidence="1" id="KW-0808">Transferase</keyword>
<accession>A0A0B2NXP9</accession>
<proteinExistence type="predicted"/>
<dbReference type="AlphaFoldDB" id="A0A0B2NXP9"/>
<gene>
    <name evidence="1" type="ORF">glysoja_049241</name>
</gene>
<evidence type="ECO:0000313" key="1">
    <source>
        <dbReference type="EMBL" id="KHN01926.1"/>
    </source>
</evidence>
<sequence length="138" mass="15530">MATSPWIMDRAGYFSQIHFNTPKNKNATPSHAFSLSLLPLSRFEPLSPISTRRVFRCAAAESGDDEFTAKSGYLFELSVTKADSLGEYQIPKITVVCSRKPLLVARRLVQTSIAFGKWFGLRYIDTLLDRSESMFQVS</sequence>
<keyword evidence="1" id="KW-0418">Kinase</keyword>
<name>A0A0B2NXP9_GLYSO</name>
<dbReference type="GO" id="GO:0016301">
    <property type="term" value="F:kinase activity"/>
    <property type="evidence" value="ECO:0007669"/>
    <property type="project" value="UniProtKB-KW"/>
</dbReference>